<dbReference type="InterPro" id="IPR011519">
    <property type="entry name" value="UnbV_ASPIC"/>
</dbReference>
<keyword evidence="2" id="KW-0677">Repeat</keyword>
<dbReference type="PROSITE" id="PS50005">
    <property type="entry name" value="TPR"/>
    <property type="match status" value="3"/>
</dbReference>
<dbReference type="Pfam" id="PF08534">
    <property type="entry name" value="Redoxin"/>
    <property type="match status" value="1"/>
</dbReference>
<organism evidence="6">
    <name type="scientific">uncultured marine microorganism HF4000_009L19</name>
    <dbReference type="NCBI Taxonomy" id="455516"/>
    <lineage>
        <taxon>unclassified sequences</taxon>
        <taxon>environmental samples</taxon>
    </lineage>
</organism>
<dbReference type="Pfam" id="PF07593">
    <property type="entry name" value="UnbV_ASPIC"/>
    <property type="match status" value="1"/>
</dbReference>
<dbReference type="GO" id="GO:0017004">
    <property type="term" value="P:cytochrome complex assembly"/>
    <property type="evidence" value="ECO:0007669"/>
    <property type="project" value="UniProtKB-KW"/>
</dbReference>
<dbReference type="Gene3D" id="3.40.30.10">
    <property type="entry name" value="Glutaredoxin"/>
    <property type="match status" value="1"/>
</dbReference>
<dbReference type="CDD" id="cd02966">
    <property type="entry name" value="TlpA_like_family"/>
    <property type="match status" value="1"/>
</dbReference>
<gene>
    <name evidence="6" type="ORF">ALOHA_HF4000009L19ctg1g13</name>
</gene>
<evidence type="ECO:0000256" key="4">
    <source>
        <dbReference type="ARBA" id="ARBA00022803"/>
    </source>
</evidence>
<dbReference type="PANTHER" id="PTHR16026:SF0">
    <property type="entry name" value="CARTILAGE ACIDIC PROTEIN 1"/>
    <property type="match status" value="1"/>
</dbReference>
<dbReference type="Gene3D" id="1.25.40.10">
    <property type="entry name" value="Tetratricopeptide repeat domain"/>
    <property type="match status" value="1"/>
</dbReference>
<dbReference type="PANTHER" id="PTHR16026">
    <property type="entry name" value="CARTILAGE ACIDIC PROTEIN 1"/>
    <property type="match status" value="1"/>
</dbReference>
<dbReference type="GO" id="GO:0016491">
    <property type="term" value="F:oxidoreductase activity"/>
    <property type="evidence" value="ECO:0007669"/>
    <property type="project" value="InterPro"/>
</dbReference>
<evidence type="ECO:0000256" key="1">
    <source>
        <dbReference type="ARBA" id="ARBA00004196"/>
    </source>
</evidence>
<name>B3T1F7_9ZZZZ</name>
<evidence type="ECO:0000256" key="2">
    <source>
        <dbReference type="ARBA" id="ARBA00022737"/>
    </source>
</evidence>
<evidence type="ECO:0000313" key="6">
    <source>
        <dbReference type="EMBL" id="ABZ06416.1"/>
    </source>
</evidence>
<dbReference type="InterPro" id="IPR017937">
    <property type="entry name" value="Thioredoxin_CS"/>
</dbReference>
<accession>B3T1F7</accession>
<dbReference type="InterPro" id="IPR013740">
    <property type="entry name" value="Redoxin"/>
</dbReference>
<dbReference type="InterPro" id="IPR011990">
    <property type="entry name" value="TPR-like_helical_dom_sf"/>
</dbReference>
<protein>
    <submittedName>
        <fullName evidence="6">Putative TPR domain protein</fullName>
    </submittedName>
</protein>
<dbReference type="InterPro" id="IPR013766">
    <property type="entry name" value="Thioredoxin_domain"/>
</dbReference>
<dbReference type="SUPFAM" id="SSF69318">
    <property type="entry name" value="Integrin alpha N-terminal domain"/>
    <property type="match status" value="1"/>
</dbReference>
<reference evidence="6" key="1">
    <citation type="journal article" date="2008" name="ISME J.">
        <title>Genomic patterns of recombination, clonal divergence and environment in marine microbial populations.</title>
        <authorList>
            <person name="Konstantinidis K.T."/>
            <person name="Delong E.F."/>
        </authorList>
    </citation>
    <scope>NUCLEOTIDE SEQUENCE</scope>
</reference>
<dbReference type="EMBL" id="EU016575">
    <property type="protein sequence ID" value="ABZ06416.1"/>
    <property type="molecule type" value="Genomic_DNA"/>
</dbReference>
<keyword evidence="3" id="KW-0201">Cytochrome c-type biogenesis</keyword>
<dbReference type="Pfam" id="PF13432">
    <property type="entry name" value="TPR_16"/>
    <property type="match status" value="1"/>
</dbReference>
<feature type="domain" description="Thioredoxin" evidence="5">
    <location>
        <begin position="187"/>
        <end position="327"/>
    </location>
</feature>
<dbReference type="PROSITE" id="PS51352">
    <property type="entry name" value="THIOREDOXIN_2"/>
    <property type="match status" value="1"/>
</dbReference>
<dbReference type="InterPro" id="IPR027039">
    <property type="entry name" value="Crtac1"/>
</dbReference>
<dbReference type="SUPFAM" id="SSF48452">
    <property type="entry name" value="TPR-like"/>
    <property type="match status" value="1"/>
</dbReference>
<dbReference type="AlphaFoldDB" id="B3T1F7"/>
<dbReference type="InterPro" id="IPR019734">
    <property type="entry name" value="TPR_rpt"/>
</dbReference>
<dbReference type="SUPFAM" id="SSF52833">
    <property type="entry name" value="Thioredoxin-like"/>
    <property type="match status" value="1"/>
</dbReference>
<evidence type="ECO:0000259" key="5">
    <source>
        <dbReference type="PROSITE" id="PS51352"/>
    </source>
</evidence>
<dbReference type="InterPro" id="IPR028994">
    <property type="entry name" value="Integrin_alpha_N"/>
</dbReference>
<proteinExistence type="predicted"/>
<dbReference type="GO" id="GO:0006950">
    <property type="term" value="P:response to stress"/>
    <property type="evidence" value="ECO:0007669"/>
    <property type="project" value="UniProtKB-ARBA"/>
</dbReference>
<sequence length="516" mass="56728">MLPEARRDFRGSFSGYERDRLFYNTNEPSDRFVQSAYVFGLDADHDGRAAAPVDIDGDGDLDLALVTLQGLRLFENTAAPQHFARVRLTASRSEAHAVGATVEMTADGVVRRDFVTITEGFQTQVPFDLHFGLGSVTTIEALEVQWPSGDVERWTDLPVDQLLLVREGTAEVVVEALGRWPDGTRPNVIGAPTPTLEARQLDGDVAPIAGERRPAVINFWAPWCAPCNVELPQLVNLAERYGDEVDFVGMSVELADLDSVRASIERFAIPYAQFLADETVMERFFGDGAQAALPSTYVFDQAGRLRRLFRGALTEADLDALLLSFRDEGVFEADLELVARTSFRVGEYEKAIDYYRRLIDADPRRVQPLYQIGLASLRLGNVDDAREAFEQVVARSPTHVLAQFNLGMARFRSGDVGAALRNFQAASGLAGSDPVVLRQLGNAAVEAGQFWLASDVLDRAVAASPTLASAWIDKARAHRAGGQIDRARESYTRALELEPTNDLIRQELDGLGAPQE</sequence>
<dbReference type="PROSITE" id="PS00194">
    <property type="entry name" value="THIOREDOXIN_1"/>
    <property type="match status" value="1"/>
</dbReference>
<keyword evidence="4" id="KW-0802">TPR repeat</keyword>
<dbReference type="Pfam" id="PF07719">
    <property type="entry name" value="TPR_2"/>
    <property type="match status" value="1"/>
</dbReference>
<dbReference type="SMART" id="SM00028">
    <property type="entry name" value="TPR"/>
    <property type="match status" value="5"/>
</dbReference>
<dbReference type="InterPro" id="IPR013105">
    <property type="entry name" value="TPR_2"/>
</dbReference>
<dbReference type="InterPro" id="IPR036249">
    <property type="entry name" value="Thioredoxin-like_sf"/>
</dbReference>
<dbReference type="Pfam" id="PF13181">
    <property type="entry name" value="TPR_8"/>
    <property type="match status" value="1"/>
</dbReference>
<comment type="subcellular location">
    <subcellularLocation>
        <location evidence="1">Cell envelope</location>
    </subcellularLocation>
</comment>
<evidence type="ECO:0000256" key="3">
    <source>
        <dbReference type="ARBA" id="ARBA00022748"/>
    </source>
</evidence>